<reference evidence="1" key="1">
    <citation type="journal article" date="2020" name="Nature">
        <title>Giant virus diversity and host interactions through global metagenomics.</title>
        <authorList>
            <person name="Schulz F."/>
            <person name="Roux S."/>
            <person name="Paez-Espino D."/>
            <person name="Jungbluth S."/>
            <person name="Walsh D.A."/>
            <person name="Denef V.J."/>
            <person name="McMahon K.D."/>
            <person name="Konstantinidis K.T."/>
            <person name="Eloe-Fadrosh E.A."/>
            <person name="Kyrpides N.C."/>
            <person name="Woyke T."/>
        </authorList>
    </citation>
    <scope>NUCLEOTIDE SEQUENCE</scope>
    <source>
        <strain evidence="1">GVMAG-S-1063924-116</strain>
    </source>
</reference>
<name>A0A6C0JXT5_9ZZZZ</name>
<organism evidence="1">
    <name type="scientific">viral metagenome</name>
    <dbReference type="NCBI Taxonomy" id="1070528"/>
    <lineage>
        <taxon>unclassified sequences</taxon>
        <taxon>metagenomes</taxon>
        <taxon>organismal metagenomes</taxon>
    </lineage>
</organism>
<protein>
    <submittedName>
        <fullName evidence="1">Uncharacterized protein</fullName>
    </submittedName>
</protein>
<evidence type="ECO:0000313" key="1">
    <source>
        <dbReference type="EMBL" id="QHU08688.1"/>
    </source>
</evidence>
<proteinExistence type="predicted"/>
<dbReference type="AlphaFoldDB" id="A0A6C0JXT5"/>
<accession>A0A6C0JXT5</accession>
<sequence length="574" mass="60674">MQNGFPYQKYTKASVQVIASTPFLQTGDEAILNTTAVRISNGFLIRDGYVITTAQTVLAPPSLSSGALPAYAYNAAPPDGVMRNLPLPASSITVTVNGMADDLLSMQKKAVLIGASGSDDIAVLQLAPENSGWNYGTGSILGIESTGNGCKYVFNCFNDSCVKSYPFHEYLHLGLTAKSICNMFPEPCSEVGIPSSIITNNGGRWGFHGGPPVCFKGQVVNSFFTDGSGLFLPESLLVAADLPQTLYGQAVINSEGKVLGMISGSYTGDFLYSDAQRSDLFIGPNFETLQRVVSAIIHSQSCGGKDKPRDVLIYKYQGLQYTAFRQAYIGIGYEVNEGGYEFLEDYTSGASPYPALNTTAVNGAFVGNGPKIKAITGLRLLGVAGLNPDNTNGQAGGSRFILGGVSTAPLIPGTADVEGIITNENISAPNPIGVSPLLGTDIKPGDIITQIGITGGCQYNLGQRACEHNLSSFLKLTASVGDRVTITYVSVPLDGTDNNTEVHTEEITLTDTPAAVAFPWAFVGRNWDGFANQLDMTVFPATQLYPGNSVIGGDGPFLPQRVNPASVGRFWPSL</sequence>
<dbReference type="EMBL" id="MN740698">
    <property type="protein sequence ID" value="QHU08688.1"/>
    <property type="molecule type" value="Genomic_DNA"/>
</dbReference>